<evidence type="ECO:0000256" key="6">
    <source>
        <dbReference type="ARBA" id="ARBA00044478"/>
    </source>
</evidence>
<comment type="similarity">
    <text evidence="1">Belongs to the inositol monophosphatase superfamily.</text>
</comment>
<evidence type="ECO:0000256" key="8">
    <source>
        <dbReference type="PIRSR" id="PIRSR600760-2"/>
    </source>
</evidence>
<dbReference type="Pfam" id="PF00459">
    <property type="entry name" value="Inositol_P"/>
    <property type="match status" value="1"/>
</dbReference>
<dbReference type="InterPro" id="IPR000760">
    <property type="entry name" value="Inositol_monophosphatase-like"/>
</dbReference>
<dbReference type="Gene3D" id="4.10.460.10">
    <property type="entry name" value="Inositol Polyphosphate 1-phosphatase, domain 1"/>
    <property type="match status" value="1"/>
</dbReference>
<dbReference type="PANTHER" id="PTHR43028">
    <property type="entry name" value="3'(2'),5'-BISPHOSPHATE NUCLEOTIDASE 1"/>
    <property type="match status" value="1"/>
</dbReference>
<dbReference type="Gene3D" id="3.30.540.10">
    <property type="entry name" value="Fructose-1,6-Bisphosphatase, subunit A, domain 1"/>
    <property type="match status" value="1"/>
</dbReference>
<keyword evidence="10" id="KW-1185">Reference proteome</keyword>
<comment type="catalytic activity">
    <reaction evidence="6">
        <text>1D-myo-inositol 1,4-bisphosphate + H2O = 1D-myo-inositol 4-phosphate + phosphate</text>
        <dbReference type="Rhea" id="RHEA:15553"/>
        <dbReference type="ChEBI" id="CHEBI:15377"/>
        <dbReference type="ChEBI" id="CHEBI:43474"/>
        <dbReference type="ChEBI" id="CHEBI:58282"/>
        <dbReference type="ChEBI" id="CHEBI:58469"/>
        <dbReference type="EC" id="3.1.3.57"/>
    </reaction>
    <physiologicalReaction direction="left-to-right" evidence="6">
        <dbReference type="Rhea" id="RHEA:15554"/>
    </physiologicalReaction>
</comment>
<feature type="binding site" evidence="8">
    <location>
        <position position="159"/>
    </location>
    <ligand>
        <name>Mg(2+)</name>
        <dbReference type="ChEBI" id="CHEBI:18420"/>
        <label>1</label>
        <note>catalytic</note>
    </ligand>
</feature>
<comment type="cofactor">
    <cofactor evidence="8">
        <name>Mg(2+)</name>
        <dbReference type="ChEBI" id="CHEBI:18420"/>
    </cofactor>
</comment>
<dbReference type="PROSITE" id="PS00629">
    <property type="entry name" value="IMP_1"/>
    <property type="match status" value="1"/>
</dbReference>
<evidence type="ECO:0000313" key="10">
    <source>
        <dbReference type="Proteomes" id="UP000215902"/>
    </source>
</evidence>
<reference evidence="9 10" key="1">
    <citation type="submission" date="2017-06" db="EMBL/GenBank/DDBJ databases">
        <title>A platform for efficient transgenesis in Macrostomum lignano, a flatworm model organism for stem cell research.</title>
        <authorList>
            <person name="Berezikov E."/>
        </authorList>
    </citation>
    <scope>NUCLEOTIDE SEQUENCE [LARGE SCALE GENOMIC DNA]</scope>
    <source>
        <strain evidence="9">DV1</strain>
        <tissue evidence="9">Whole organism</tissue>
    </source>
</reference>
<feature type="binding site" evidence="8">
    <location>
        <position position="81"/>
    </location>
    <ligand>
        <name>Mg(2+)</name>
        <dbReference type="ChEBI" id="CHEBI:18420"/>
        <label>1</label>
        <note>catalytic</note>
    </ligand>
</feature>
<evidence type="ECO:0000256" key="2">
    <source>
        <dbReference type="ARBA" id="ARBA00022671"/>
    </source>
</evidence>
<name>A0A267EDK9_9PLAT</name>
<dbReference type="InterPro" id="IPR020583">
    <property type="entry name" value="Inositol_monoP_metal-BS"/>
</dbReference>
<accession>A0A267EDK9</accession>
<keyword evidence="4 8" id="KW-0460">Magnesium</keyword>
<evidence type="ECO:0000313" key="9">
    <source>
        <dbReference type="EMBL" id="PAA58802.1"/>
    </source>
</evidence>
<evidence type="ECO:0000256" key="3">
    <source>
        <dbReference type="ARBA" id="ARBA00022723"/>
    </source>
</evidence>
<dbReference type="PANTHER" id="PTHR43028:SF3">
    <property type="entry name" value="INOSITOL POLYPHOSPHATE 1-PHOSPHATASE"/>
    <property type="match status" value="1"/>
</dbReference>
<feature type="binding site" evidence="8">
    <location>
        <position position="307"/>
    </location>
    <ligand>
        <name>Mg(2+)</name>
        <dbReference type="ChEBI" id="CHEBI:18420"/>
        <label>1</label>
        <note>catalytic</note>
    </ligand>
</feature>
<gene>
    <name evidence="9" type="ORF">BOX15_Mlig013832g1</name>
</gene>
<comment type="catalytic activity">
    <reaction evidence="5">
        <text>1D-myo-inositol 1,3,4-trisphosphate + H2O = 1D-myo-inositol 3,4-bisphosphate + phosphate</text>
        <dbReference type="Rhea" id="RHEA:70319"/>
        <dbReference type="ChEBI" id="CHEBI:15377"/>
        <dbReference type="ChEBI" id="CHEBI:43474"/>
        <dbReference type="ChEBI" id="CHEBI:58414"/>
        <dbReference type="ChEBI" id="CHEBI:83241"/>
    </reaction>
    <physiologicalReaction direction="left-to-right" evidence="5">
        <dbReference type="Rhea" id="RHEA:70320"/>
    </physiologicalReaction>
</comment>
<dbReference type="EC" id="3.1.3.57" evidence="7"/>
<dbReference type="Proteomes" id="UP000215902">
    <property type="component" value="Unassembled WGS sequence"/>
</dbReference>
<evidence type="ECO:0000256" key="5">
    <source>
        <dbReference type="ARBA" id="ARBA00044465"/>
    </source>
</evidence>
<comment type="caution">
    <text evidence="9">The sequence shown here is derived from an EMBL/GenBank/DDBJ whole genome shotgun (WGS) entry which is preliminary data.</text>
</comment>
<feature type="binding site" evidence="8">
    <location>
        <position position="160"/>
    </location>
    <ligand>
        <name>Mg(2+)</name>
        <dbReference type="ChEBI" id="CHEBI:18420"/>
        <label>1</label>
        <note>catalytic</note>
    </ligand>
</feature>
<dbReference type="STRING" id="282301.A0A267EDK9"/>
<keyword evidence="3 8" id="KW-0479">Metal-binding</keyword>
<organism evidence="9 10">
    <name type="scientific">Macrostomum lignano</name>
    <dbReference type="NCBI Taxonomy" id="282301"/>
    <lineage>
        <taxon>Eukaryota</taxon>
        <taxon>Metazoa</taxon>
        <taxon>Spiralia</taxon>
        <taxon>Lophotrochozoa</taxon>
        <taxon>Platyhelminthes</taxon>
        <taxon>Rhabditophora</taxon>
        <taxon>Macrostomorpha</taxon>
        <taxon>Macrostomida</taxon>
        <taxon>Macrostomidae</taxon>
        <taxon>Macrostomum</taxon>
    </lineage>
</organism>
<dbReference type="GO" id="GO:0004441">
    <property type="term" value="F:inositol-1,4-bisphosphate 1-phosphatase activity"/>
    <property type="evidence" value="ECO:0007669"/>
    <property type="project" value="UniProtKB-EC"/>
</dbReference>
<sequence>MKVSDLIAELLNAAEKSAELARAIRREESLFHLLIEEKTGDDKNKRFGFDFKTLADVLVQEMIRFDLNKKFSGIGKRVTGEENNKFTNFAGDKFSLEIKDNKKKTTALLCKILDGNDRAATTLANLVHEDVTVPRPPELEKLESLELDKKEIGIWIDPIDGTAEYISGSRDPEFRPGENISQNGLPNVTVLIGVYERSTGLPIIGVINQPFFKTEDGKIWSGRMVWGACIGDARVTSVPHGRDQPPVGEAEKPAVVTSMSDCKKLGTYLCENFDILTAPGAGYKLLCVIDRLCSAYVLSKDNTYRWDTCAPHAILRSQGGGVVKHQQALTADLSGGGGSGGGACDKALRDLQLTYHKAEPKASGSNAWCNMQGVIAYSDPKVLQRLVASLTKK</sequence>
<dbReference type="OrthoDB" id="9977309at2759"/>
<dbReference type="EMBL" id="NIVC01002331">
    <property type="protein sequence ID" value="PAA58802.1"/>
    <property type="molecule type" value="Genomic_DNA"/>
</dbReference>
<protein>
    <recommendedName>
        <fullName evidence="7">inositol-1,4-bisphosphate 1-phosphatase</fullName>
        <ecNumber evidence="7">3.1.3.57</ecNumber>
    </recommendedName>
</protein>
<dbReference type="GO" id="GO:0046872">
    <property type="term" value="F:metal ion binding"/>
    <property type="evidence" value="ECO:0007669"/>
    <property type="project" value="UniProtKB-KW"/>
</dbReference>
<dbReference type="InterPro" id="IPR050725">
    <property type="entry name" value="CysQ/Inositol_MonoPase"/>
</dbReference>
<evidence type="ECO:0000256" key="1">
    <source>
        <dbReference type="ARBA" id="ARBA00009759"/>
    </source>
</evidence>
<dbReference type="InterPro" id="IPR044897">
    <property type="entry name" value="INPP1_dom_1"/>
</dbReference>
<dbReference type="SUPFAM" id="SSF56655">
    <property type="entry name" value="Carbohydrate phosphatase"/>
    <property type="match status" value="1"/>
</dbReference>
<evidence type="ECO:0000256" key="4">
    <source>
        <dbReference type="ARBA" id="ARBA00022842"/>
    </source>
</evidence>
<dbReference type="AlphaFoldDB" id="A0A267EDK9"/>
<evidence type="ECO:0000256" key="7">
    <source>
        <dbReference type="ARBA" id="ARBA00044519"/>
    </source>
</evidence>
<keyword evidence="2" id="KW-0452">Lithium</keyword>
<feature type="binding site" evidence="8">
    <location>
        <position position="157"/>
    </location>
    <ligand>
        <name>Mg(2+)</name>
        <dbReference type="ChEBI" id="CHEBI:18420"/>
        <label>1</label>
        <note>catalytic</note>
    </ligand>
</feature>
<dbReference type="Gene3D" id="3.40.190.80">
    <property type="match status" value="1"/>
</dbReference>
<proteinExistence type="inferred from homology"/>